<comment type="function">
    <text evidence="10">Necessary for normal cell division and for the maintenance of normal septation.</text>
</comment>
<evidence type="ECO:0000313" key="13">
    <source>
        <dbReference type="Proteomes" id="UP001208017"/>
    </source>
</evidence>
<reference evidence="12 13" key="1">
    <citation type="submission" date="2022-11" db="EMBL/GenBank/DDBJ databases">
        <title>Study of microbial diversity in lake waters.</title>
        <authorList>
            <person name="Zhang J."/>
        </authorList>
    </citation>
    <scope>NUCLEOTIDE SEQUENCE [LARGE SCALE GENOMIC DNA]</scope>
    <source>
        <strain evidence="12 13">DT12</strain>
    </source>
</reference>
<keyword evidence="3 10" id="KW-0132">Cell division</keyword>
<dbReference type="Gene3D" id="3.40.50.300">
    <property type="entry name" value="P-loop containing nucleotide triphosphate hydrolases"/>
    <property type="match status" value="1"/>
</dbReference>
<dbReference type="InterPro" id="IPR006073">
    <property type="entry name" value="GTP-bd"/>
</dbReference>
<dbReference type="PANTHER" id="PTHR11649:SF13">
    <property type="entry name" value="ENGB-TYPE G DOMAIN-CONTAINING PROTEIN"/>
    <property type="match status" value="1"/>
</dbReference>
<evidence type="ECO:0000256" key="2">
    <source>
        <dbReference type="ARBA" id="ARBA00009638"/>
    </source>
</evidence>
<evidence type="ECO:0000256" key="5">
    <source>
        <dbReference type="ARBA" id="ARBA00022741"/>
    </source>
</evidence>
<accession>A0ABT3X348</accession>
<feature type="domain" description="EngB-type G" evidence="11">
    <location>
        <begin position="22"/>
        <end position="195"/>
    </location>
</feature>
<dbReference type="InterPro" id="IPR019987">
    <property type="entry name" value="GTP-bd_ribosome_bio_YsxC"/>
</dbReference>
<proteinExistence type="inferred from homology"/>
<sequence>MIIKDAKFIISAVKPHQYPEGDLPEIALAGRSNVGKSSLINRLLGRRNLARTSGTPGKTQQLNYYLINEDLYFVDLPGYGFARVPKDVKAQWGKMIGGYLDNRENLKLSLQLIDIRHAPSKEDVEMYQYFAHYNRPHAIIATKADKIARGQYQKHLKVIRETLQVLPNTPMIITSADSGLGRQEVWNLIAKYTGFEEIVPPSL</sequence>
<dbReference type="InterPro" id="IPR027417">
    <property type="entry name" value="P-loop_NTPase"/>
</dbReference>
<comment type="caution">
    <text evidence="12">The sequence shown here is derived from an EMBL/GenBank/DDBJ whole genome shotgun (WGS) entry which is preliminary data.</text>
</comment>
<dbReference type="CDD" id="cd01876">
    <property type="entry name" value="YihA_EngB"/>
    <property type="match status" value="1"/>
</dbReference>
<organism evidence="12 13">
    <name type="scientific">Tumebacillus lacus</name>
    <dbReference type="NCBI Taxonomy" id="2995335"/>
    <lineage>
        <taxon>Bacteria</taxon>
        <taxon>Bacillati</taxon>
        <taxon>Bacillota</taxon>
        <taxon>Bacilli</taxon>
        <taxon>Bacillales</taxon>
        <taxon>Alicyclobacillaceae</taxon>
        <taxon>Tumebacillus</taxon>
    </lineage>
</organism>
<evidence type="ECO:0000256" key="10">
    <source>
        <dbReference type="HAMAP-Rule" id="MF_00321"/>
    </source>
</evidence>
<evidence type="ECO:0000256" key="4">
    <source>
        <dbReference type="ARBA" id="ARBA00022723"/>
    </source>
</evidence>
<keyword evidence="8 10" id="KW-0717">Septation</keyword>
<dbReference type="HAMAP" id="MF_00321">
    <property type="entry name" value="GTPase_EngB"/>
    <property type="match status" value="1"/>
</dbReference>
<evidence type="ECO:0000313" key="12">
    <source>
        <dbReference type="EMBL" id="MCX7571336.1"/>
    </source>
</evidence>
<dbReference type="RefSeq" id="WP_267152584.1">
    <property type="nucleotide sequence ID" value="NZ_JAPMLT010000010.1"/>
</dbReference>
<evidence type="ECO:0000256" key="3">
    <source>
        <dbReference type="ARBA" id="ARBA00022618"/>
    </source>
</evidence>
<comment type="cofactor">
    <cofactor evidence="1">
        <name>Mg(2+)</name>
        <dbReference type="ChEBI" id="CHEBI:18420"/>
    </cofactor>
</comment>
<comment type="similarity">
    <text evidence="2 10">Belongs to the TRAFAC class TrmE-Era-EngA-EngB-Septin-like GTPase superfamily. EngB GTPase family.</text>
</comment>
<evidence type="ECO:0000256" key="9">
    <source>
        <dbReference type="ARBA" id="ARBA00023306"/>
    </source>
</evidence>
<dbReference type="Proteomes" id="UP001208017">
    <property type="component" value="Unassembled WGS sequence"/>
</dbReference>
<protein>
    <recommendedName>
        <fullName evidence="10">Probable GTP-binding protein EngB</fullName>
    </recommendedName>
</protein>
<keyword evidence="7 10" id="KW-0342">GTP-binding</keyword>
<evidence type="ECO:0000256" key="7">
    <source>
        <dbReference type="ARBA" id="ARBA00023134"/>
    </source>
</evidence>
<dbReference type="EMBL" id="JAPMLT010000010">
    <property type="protein sequence ID" value="MCX7571336.1"/>
    <property type="molecule type" value="Genomic_DNA"/>
</dbReference>
<dbReference type="InterPro" id="IPR030393">
    <property type="entry name" value="G_ENGB_dom"/>
</dbReference>
<name>A0ABT3X348_9BACL</name>
<dbReference type="SUPFAM" id="SSF52540">
    <property type="entry name" value="P-loop containing nucleoside triphosphate hydrolases"/>
    <property type="match status" value="1"/>
</dbReference>
<keyword evidence="13" id="KW-1185">Reference proteome</keyword>
<keyword evidence="5 10" id="KW-0547">Nucleotide-binding</keyword>
<evidence type="ECO:0000256" key="1">
    <source>
        <dbReference type="ARBA" id="ARBA00001946"/>
    </source>
</evidence>
<dbReference type="Pfam" id="PF01926">
    <property type="entry name" value="MMR_HSR1"/>
    <property type="match status" value="1"/>
</dbReference>
<dbReference type="NCBIfam" id="TIGR03598">
    <property type="entry name" value="GTPase_YsxC"/>
    <property type="match status" value="1"/>
</dbReference>
<keyword evidence="6" id="KW-0460">Magnesium</keyword>
<dbReference type="PROSITE" id="PS51706">
    <property type="entry name" value="G_ENGB"/>
    <property type="match status" value="1"/>
</dbReference>
<keyword evidence="9 10" id="KW-0131">Cell cycle</keyword>
<evidence type="ECO:0000256" key="8">
    <source>
        <dbReference type="ARBA" id="ARBA00023210"/>
    </source>
</evidence>
<evidence type="ECO:0000256" key="6">
    <source>
        <dbReference type="ARBA" id="ARBA00022842"/>
    </source>
</evidence>
<dbReference type="PANTHER" id="PTHR11649">
    <property type="entry name" value="MSS1/TRME-RELATED GTP-BINDING PROTEIN"/>
    <property type="match status" value="1"/>
</dbReference>
<gene>
    <name evidence="12" type="primary">yihA</name>
    <name evidence="10" type="synonym">engB</name>
    <name evidence="12" type="ORF">OS242_15410</name>
</gene>
<evidence type="ECO:0000259" key="11">
    <source>
        <dbReference type="PROSITE" id="PS51706"/>
    </source>
</evidence>
<keyword evidence="4" id="KW-0479">Metal-binding</keyword>